<evidence type="ECO:0000256" key="1">
    <source>
        <dbReference type="ARBA" id="ARBA00000085"/>
    </source>
</evidence>
<dbReference type="Gene3D" id="1.10.287.130">
    <property type="match status" value="1"/>
</dbReference>
<keyword evidence="11" id="KW-0812">Transmembrane</keyword>
<organism evidence="13 14">
    <name type="scientific">Janthinobacterium agaricidamnosum</name>
    <dbReference type="NCBI Taxonomy" id="55508"/>
    <lineage>
        <taxon>Bacteria</taxon>
        <taxon>Pseudomonadati</taxon>
        <taxon>Pseudomonadota</taxon>
        <taxon>Betaproteobacteria</taxon>
        <taxon>Burkholderiales</taxon>
        <taxon>Oxalobacteraceae</taxon>
        <taxon>Janthinobacterium</taxon>
    </lineage>
</organism>
<keyword evidence="3" id="KW-0597">Phosphoprotein</keyword>
<keyword evidence="7" id="KW-0067">ATP-binding</keyword>
<keyword evidence="9" id="KW-0175">Coiled coil</keyword>
<accession>A0A3G2E2N0</accession>
<dbReference type="Gene3D" id="3.30.565.10">
    <property type="entry name" value="Histidine kinase-like ATPase, C-terminal domain"/>
    <property type="match status" value="1"/>
</dbReference>
<dbReference type="InterPro" id="IPR003594">
    <property type="entry name" value="HATPase_dom"/>
</dbReference>
<dbReference type="Gene3D" id="3.40.190.10">
    <property type="entry name" value="Periplasmic binding protein-like II"/>
    <property type="match status" value="2"/>
</dbReference>
<comment type="catalytic activity">
    <reaction evidence="1">
        <text>ATP + protein L-histidine = ADP + protein N-phospho-L-histidine.</text>
        <dbReference type="EC" id="2.7.13.3"/>
    </reaction>
</comment>
<dbReference type="InterPro" id="IPR005467">
    <property type="entry name" value="His_kinase_dom"/>
</dbReference>
<dbReference type="CDD" id="cd00082">
    <property type="entry name" value="HisKA"/>
    <property type="match status" value="1"/>
</dbReference>
<dbReference type="PRINTS" id="PR00344">
    <property type="entry name" value="BCTRLSENSOR"/>
</dbReference>
<keyword evidence="11" id="KW-1133">Transmembrane helix</keyword>
<feature type="region of interest" description="Disordered" evidence="10">
    <location>
        <begin position="26"/>
        <end position="54"/>
    </location>
</feature>
<dbReference type="GO" id="GO:0000155">
    <property type="term" value="F:phosphorelay sensor kinase activity"/>
    <property type="evidence" value="ECO:0007669"/>
    <property type="project" value="InterPro"/>
</dbReference>
<evidence type="ECO:0000256" key="4">
    <source>
        <dbReference type="ARBA" id="ARBA00022679"/>
    </source>
</evidence>
<dbReference type="AlphaFoldDB" id="A0A3G2E2N0"/>
<feature type="coiled-coil region" evidence="9">
    <location>
        <begin position="503"/>
        <end position="530"/>
    </location>
</feature>
<dbReference type="InterPro" id="IPR003661">
    <property type="entry name" value="HisK_dim/P_dom"/>
</dbReference>
<dbReference type="SMART" id="SM00387">
    <property type="entry name" value="HATPase_c"/>
    <property type="match status" value="1"/>
</dbReference>
<evidence type="ECO:0000259" key="12">
    <source>
        <dbReference type="PROSITE" id="PS50109"/>
    </source>
</evidence>
<dbReference type="PANTHER" id="PTHR43065:SF10">
    <property type="entry name" value="PEROXIDE STRESS-ACTIVATED HISTIDINE KINASE MAK3"/>
    <property type="match status" value="1"/>
</dbReference>
<gene>
    <name evidence="13" type="ORF">D9M09_00380</name>
</gene>
<evidence type="ECO:0000256" key="7">
    <source>
        <dbReference type="ARBA" id="ARBA00022840"/>
    </source>
</evidence>
<protein>
    <recommendedName>
        <fullName evidence="2">histidine kinase</fullName>
        <ecNumber evidence="2">2.7.13.3</ecNumber>
    </recommendedName>
</protein>
<feature type="domain" description="Histidine kinase" evidence="12">
    <location>
        <begin position="546"/>
        <end position="762"/>
    </location>
</feature>
<sequence length="771" mass="83948">MRPLPAAAALRGLRHPSRQRLTCAQAEENQPGKTRRHAGHHRRWPGAAGAAPRLGHLGRPAVAARTRRPRAGRCRLAARDRPTGTGARRGAVRRDRDPGTAAAHRARVYPLQAAHRPLPHHPGAPFGAGRRVHARLVRRREDRRRAAARADQETAAGPVRRCARGAAQHVLVRRLVALALAALCLHGAQAADALPEVPEVRIGVLAYKGGDAVQQDWSYVTRHLQASIPGIRFTLADYDQAGLTRAVQSQAIAFAITSSGHYVALEHSDGASRIATLESPWTDSPRQAIGSAIVVRSASPLHDLADLAGKNVMAVAPDAFGGYQIAARELQEAGIDPTHDFASLRYSGFPSQQIVEAVRAGRMDAGIVRTCLLEQMVARGEVRAEELRVITTRPIPGFRCASSSRLYPDWPFVALRQTPPPLAKKVAQALLAMPRTSEGYSWTVPSDYQIVDELFRELRIGPYAYLNKLTFETALRRYWGWMLLVLALLVAWAVHTVRVEYLVSRRTEQLRAAQHQQRALEEQARQRQATLDHTARLAILGEMASAIAHELNQPLAAIGNFARGMARRIAGGRLDAAPLLDGAQEIATQSERAGAIIRHIRAMAQKRPAHSTAFALADAVEQAVSLFRAAHPQANISWRHEAASAAPRVLADPQQVQQVLLNLLKNALDAQVENDHPQHPIGVLLHRENGACTVAVRDAGCGLDAAQMARLFEPFFTTKAEGLGLGMSLSKSIIESFGGSLSAHANADAPGLTVWFRLPEDTHMEVDKETP</sequence>
<keyword evidence="11" id="KW-0472">Membrane</keyword>
<keyword evidence="4" id="KW-0808">Transferase</keyword>
<evidence type="ECO:0000256" key="6">
    <source>
        <dbReference type="ARBA" id="ARBA00022777"/>
    </source>
</evidence>
<dbReference type="InterPro" id="IPR036890">
    <property type="entry name" value="HATPase_C_sf"/>
</dbReference>
<dbReference type="SMART" id="SM00388">
    <property type="entry name" value="HisKA"/>
    <property type="match status" value="1"/>
</dbReference>
<evidence type="ECO:0000256" key="3">
    <source>
        <dbReference type="ARBA" id="ARBA00022553"/>
    </source>
</evidence>
<name>A0A3G2E2N0_9BURK</name>
<dbReference type="InterPro" id="IPR036097">
    <property type="entry name" value="HisK_dim/P_sf"/>
</dbReference>
<dbReference type="SUPFAM" id="SSF47384">
    <property type="entry name" value="Homodimeric domain of signal transducing histidine kinase"/>
    <property type="match status" value="1"/>
</dbReference>
<evidence type="ECO:0000313" key="13">
    <source>
        <dbReference type="EMBL" id="AYM74431.1"/>
    </source>
</evidence>
<evidence type="ECO:0000256" key="10">
    <source>
        <dbReference type="SAM" id="MobiDB-lite"/>
    </source>
</evidence>
<dbReference type="SUPFAM" id="SSF55874">
    <property type="entry name" value="ATPase domain of HSP90 chaperone/DNA topoisomerase II/histidine kinase"/>
    <property type="match status" value="1"/>
</dbReference>
<evidence type="ECO:0000256" key="11">
    <source>
        <dbReference type="SAM" id="Phobius"/>
    </source>
</evidence>
<evidence type="ECO:0000256" key="8">
    <source>
        <dbReference type="ARBA" id="ARBA00023012"/>
    </source>
</evidence>
<evidence type="ECO:0000256" key="2">
    <source>
        <dbReference type="ARBA" id="ARBA00012438"/>
    </source>
</evidence>
<dbReference type="Proteomes" id="UP000279594">
    <property type="component" value="Chromosome"/>
</dbReference>
<reference evidence="13 14" key="1">
    <citation type="submission" date="2018-10" db="EMBL/GenBank/DDBJ databases">
        <title>Effects of UV and annual dynamics of microbial communities in freshwater RAS systems.</title>
        <authorList>
            <person name="Bekkelund A.K."/>
            <person name="Hansen B.R."/>
            <person name="Stokken H."/>
            <person name="Eriksen B.F."/>
            <person name="Kashulin N.A."/>
        </authorList>
    </citation>
    <scope>NUCLEOTIDE SEQUENCE [LARGE SCALE GENOMIC DNA]</scope>
    <source>
        <strain evidence="13 14">BHSEK</strain>
    </source>
</reference>
<keyword evidence="8" id="KW-0902">Two-component regulatory system</keyword>
<evidence type="ECO:0000256" key="5">
    <source>
        <dbReference type="ARBA" id="ARBA00022741"/>
    </source>
</evidence>
<feature type="compositionally biased region" description="Basic residues" evidence="10">
    <location>
        <begin position="33"/>
        <end position="44"/>
    </location>
</feature>
<dbReference type="Pfam" id="PF12974">
    <property type="entry name" value="Phosphonate-bd"/>
    <property type="match status" value="1"/>
</dbReference>
<dbReference type="Pfam" id="PF02518">
    <property type="entry name" value="HATPase_c"/>
    <property type="match status" value="1"/>
</dbReference>
<proteinExistence type="predicted"/>
<dbReference type="EMBL" id="CP033019">
    <property type="protein sequence ID" value="AYM74431.1"/>
    <property type="molecule type" value="Genomic_DNA"/>
</dbReference>
<keyword evidence="14" id="KW-1185">Reference proteome</keyword>
<dbReference type="GO" id="GO:0005524">
    <property type="term" value="F:ATP binding"/>
    <property type="evidence" value="ECO:0007669"/>
    <property type="project" value="UniProtKB-KW"/>
</dbReference>
<dbReference type="PANTHER" id="PTHR43065">
    <property type="entry name" value="SENSOR HISTIDINE KINASE"/>
    <property type="match status" value="1"/>
</dbReference>
<evidence type="ECO:0000256" key="9">
    <source>
        <dbReference type="SAM" id="Coils"/>
    </source>
</evidence>
<feature type="transmembrane region" description="Helical" evidence="11">
    <location>
        <begin position="478"/>
        <end position="497"/>
    </location>
</feature>
<feature type="region of interest" description="Disordered" evidence="10">
    <location>
        <begin position="80"/>
        <end position="102"/>
    </location>
</feature>
<feature type="compositionally biased region" description="Low complexity" evidence="10">
    <location>
        <begin position="45"/>
        <end position="54"/>
    </location>
</feature>
<dbReference type="InterPro" id="IPR004358">
    <property type="entry name" value="Sig_transdc_His_kin-like_C"/>
</dbReference>
<dbReference type="EC" id="2.7.13.3" evidence="2"/>
<evidence type="ECO:0000313" key="14">
    <source>
        <dbReference type="Proteomes" id="UP000279594"/>
    </source>
</evidence>
<dbReference type="Pfam" id="PF00512">
    <property type="entry name" value="HisKA"/>
    <property type="match status" value="1"/>
</dbReference>
<dbReference type="PROSITE" id="PS50109">
    <property type="entry name" value="HIS_KIN"/>
    <property type="match status" value="1"/>
</dbReference>
<keyword evidence="6 13" id="KW-0418">Kinase</keyword>
<dbReference type="SUPFAM" id="SSF53850">
    <property type="entry name" value="Periplasmic binding protein-like II"/>
    <property type="match status" value="1"/>
</dbReference>
<keyword evidence="5" id="KW-0547">Nucleotide-binding</keyword>